<proteinExistence type="predicted"/>
<dbReference type="PANTHER" id="PTHR10775">
    <property type="entry name" value="OS08G0208400 PROTEIN"/>
    <property type="match status" value="1"/>
</dbReference>
<dbReference type="EMBL" id="CAMAPF010000017">
    <property type="protein sequence ID" value="CAH9069914.1"/>
    <property type="molecule type" value="Genomic_DNA"/>
</dbReference>
<comment type="caution">
    <text evidence="2">The sequence shown here is derived from an EMBL/GenBank/DDBJ whole genome shotgun (WGS) entry which is preliminary data.</text>
</comment>
<evidence type="ECO:0000313" key="2">
    <source>
        <dbReference type="EMBL" id="CAH9069914.1"/>
    </source>
</evidence>
<dbReference type="Proteomes" id="UP001152523">
    <property type="component" value="Unassembled WGS sequence"/>
</dbReference>
<accession>A0AAV0C8U3</accession>
<evidence type="ECO:0000259" key="1">
    <source>
        <dbReference type="Pfam" id="PF13966"/>
    </source>
</evidence>
<dbReference type="InterPro" id="IPR026960">
    <property type="entry name" value="RVT-Znf"/>
</dbReference>
<protein>
    <recommendedName>
        <fullName evidence="1">Reverse transcriptase zinc-binding domain-containing protein</fullName>
    </recommendedName>
</protein>
<feature type="domain" description="Reverse transcriptase zinc-binding" evidence="1">
    <location>
        <begin position="210"/>
        <end position="291"/>
    </location>
</feature>
<reference evidence="2" key="1">
    <citation type="submission" date="2022-07" db="EMBL/GenBank/DDBJ databases">
        <authorList>
            <person name="Macas J."/>
            <person name="Novak P."/>
            <person name="Neumann P."/>
        </authorList>
    </citation>
    <scope>NUCLEOTIDE SEQUENCE</scope>
</reference>
<dbReference type="InterPro" id="IPR004242">
    <property type="entry name" value="Transposase_21"/>
</dbReference>
<evidence type="ECO:0000313" key="3">
    <source>
        <dbReference type="Proteomes" id="UP001152523"/>
    </source>
</evidence>
<name>A0AAV0C8U3_9ASTE</name>
<dbReference type="PANTHER" id="PTHR10775:SF181">
    <property type="entry name" value="TRANSPOSON, EN_SPM-LIKE, TRANSPOSASE-ASSOCIATED DOMAIN PROTEIN-RELATED"/>
    <property type="match status" value="1"/>
</dbReference>
<dbReference type="Pfam" id="PF13966">
    <property type="entry name" value="zf-RVT"/>
    <property type="match status" value="1"/>
</dbReference>
<gene>
    <name evidence="2" type="ORF">CEPIT_LOCUS3227</name>
</gene>
<keyword evidence="3" id="KW-1185">Reference proteome</keyword>
<organism evidence="2 3">
    <name type="scientific">Cuscuta epithymum</name>
    <dbReference type="NCBI Taxonomy" id="186058"/>
    <lineage>
        <taxon>Eukaryota</taxon>
        <taxon>Viridiplantae</taxon>
        <taxon>Streptophyta</taxon>
        <taxon>Embryophyta</taxon>
        <taxon>Tracheophyta</taxon>
        <taxon>Spermatophyta</taxon>
        <taxon>Magnoliopsida</taxon>
        <taxon>eudicotyledons</taxon>
        <taxon>Gunneridae</taxon>
        <taxon>Pentapetalae</taxon>
        <taxon>asterids</taxon>
        <taxon>lamiids</taxon>
        <taxon>Solanales</taxon>
        <taxon>Convolvulaceae</taxon>
        <taxon>Cuscuteae</taxon>
        <taxon>Cuscuta</taxon>
        <taxon>Cuscuta subgen. Cuscuta</taxon>
    </lineage>
</organism>
<dbReference type="AlphaFoldDB" id="A0AAV0C8U3"/>
<sequence length="381" mass="44910">MHKWSDSSFEMLLKLLQEVFPQSNNCPKSYYETRKLLCDVGLGYELIDVCQFDCILFYGNHKYDITCPICNCSRYIRKKIPHKRARYFPLSLRLKRIYASRHTARDMRWHKEVRKEEIGVLRHPADGKAWKHFDGLYPEFAEDSRNIRMGLASDGFNPFSNPVWEFTPHKRDSQLIKKIALIRDQIVSHFDNTHDAISFLNTCQTNGKLSSSLVYNLLRVKGGTQMWMSFIWKNYIPPKFSFTVWLAFRNRLATIDNLHRLDVVNVCPLCKGGPETVPHLFFTCAFSGKVWHRVRTWLDIPREMGTMLNSLKWIKRKRQGSGIKAKAARIAFCYSIYWIWRTRNATCFDGLVPKEEVVFARIQYIVYKILYSLYPHELVKL</sequence>
<dbReference type="Pfam" id="PF02992">
    <property type="entry name" value="Transposase_21"/>
    <property type="match status" value="1"/>
</dbReference>